<gene>
    <name evidence="2" type="ORF">SOCE836_005350</name>
</gene>
<accession>A0A4P2QF67</accession>
<protein>
    <recommendedName>
        <fullName evidence="4">Secreted protein</fullName>
    </recommendedName>
</protein>
<dbReference type="EMBL" id="CP012672">
    <property type="protein sequence ID" value="AUX28465.1"/>
    <property type="molecule type" value="Genomic_DNA"/>
</dbReference>
<evidence type="ECO:0000313" key="3">
    <source>
        <dbReference type="Proteomes" id="UP000295497"/>
    </source>
</evidence>
<evidence type="ECO:0000256" key="1">
    <source>
        <dbReference type="SAM" id="SignalP"/>
    </source>
</evidence>
<dbReference type="AlphaFoldDB" id="A0A4P2QF67"/>
<evidence type="ECO:0008006" key="4">
    <source>
        <dbReference type="Google" id="ProtNLM"/>
    </source>
</evidence>
<dbReference type="Proteomes" id="UP000295497">
    <property type="component" value="Chromosome"/>
</dbReference>
<name>A0A4P2QF67_SORCE</name>
<feature type="chain" id="PRO_5020369941" description="Secreted protein" evidence="1">
    <location>
        <begin position="21"/>
        <end position="393"/>
    </location>
</feature>
<evidence type="ECO:0000313" key="2">
    <source>
        <dbReference type="EMBL" id="AUX28465.1"/>
    </source>
</evidence>
<keyword evidence="1" id="KW-0732">Signal</keyword>
<organism evidence="2 3">
    <name type="scientific">Sorangium cellulosum</name>
    <name type="common">Polyangium cellulosum</name>
    <dbReference type="NCBI Taxonomy" id="56"/>
    <lineage>
        <taxon>Bacteria</taxon>
        <taxon>Pseudomonadati</taxon>
        <taxon>Myxococcota</taxon>
        <taxon>Polyangia</taxon>
        <taxon>Polyangiales</taxon>
        <taxon>Polyangiaceae</taxon>
        <taxon>Sorangium</taxon>
    </lineage>
</organism>
<feature type="signal peptide" evidence="1">
    <location>
        <begin position="1"/>
        <end position="20"/>
    </location>
</feature>
<sequence>MKIYVILASSALLSACMGEANGVSAHGTDGDSAAIIGGTVDAPVNGAGAGAPPSRARPPTREEAEAILDRVVALYQDHAAAANPAGTHEISWRIDWDSDAVSAHVLLNAGEDWTIDVSKGWLTAPSMTTEVFALTMCHEMGHFIGGFPFKTSGRGDSTGALGTSVAAEGQADYFATKDCLPRLWANDTETNAAAFAELDPSARERCTTAYSDLASQELCGRILRASLQTGRLYEEQAVLQAPRELVYPRLDTPDTTEAAVTKEGHPPPQCRLDTLVAGAVCSVKATGTEIPGFVPPYGEYSAASQEAARPFACQTGPGARPRCWFQPDTVVTDCSELGEQACVVEDGAHGVRYCGTTTGVSYYWCFPGEVCKTSSYGTSDCYAPDVDPDEGSP</sequence>
<reference evidence="2 3" key="1">
    <citation type="submission" date="2015-09" db="EMBL/GenBank/DDBJ databases">
        <title>Sorangium comparison.</title>
        <authorList>
            <person name="Zaburannyi N."/>
            <person name="Bunk B."/>
            <person name="Overmann J."/>
            <person name="Mueller R."/>
        </authorList>
    </citation>
    <scope>NUCLEOTIDE SEQUENCE [LARGE SCALE GENOMIC DNA]</scope>
    <source>
        <strain evidence="2 3">So ce836</strain>
    </source>
</reference>
<dbReference type="PROSITE" id="PS51257">
    <property type="entry name" value="PROKAR_LIPOPROTEIN"/>
    <property type="match status" value="1"/>
</dbReference>
<proteinExistence type="predicted"/>